<proteinExistence type="predicted"/>
<protein>
    <submittedName>
        <fullName evidence="10">DNA-binding response regulator</fullName>
    </submittedName>
</protein>
<name>A0ABQ6FQY4_9CHLR</name>
<dbReference type="GO" id="GO:0003677">
    <property type="term" value="F:DNA binding"/>
    <property type="evidence" value="ECO:0007669"/>
    <property type="project" value="UniProtKB-KW"/>
</dbReference>
<dbReference type="SMART" id="SM00448">
    <property type="entry name" value="REC"/>
    <property type="match status" value="1"/>
</dbReference>
<comment type="caution">
    <text evidence="10">The sequence shown here is derived from an EMBL/GenBank/DDBJ whole genome shotgun (WGS) entry which is preliminary data.</text>
</comment>
<dbReference type="PROSITE" id="PS51755">
    <property type="entry name" value="OMPR_PHOB"/>
    <property type="match status" value="1"/>
</dbReference>
<evidence type="ECO:0000256" key="6">
    <source>
        <dbReference type="PROSITE-ProRule" id="PRU00169"/>
    </source>
</evidence>
<evidence type="ECO:0000256" key="4">
    <source>
        <dbReference type="ARBA" id="ARBA00023125"/>
    </source>
</evidence>
<feature type="modified residue" description="4-aspartylphosphate" evidence="6">
    <location>
        <position position="52"/>
    </location>
</feature>
<dbReference type="EMBL" id="BSRI01000001">
    <property type="protein sequence ID" value="GLV54915.1"/>
    <property type="molecule type" value="Genomic_DNA"/>
</dbReference>
<dbReference type="Gene3D" id="3.40.50.2300">
    <property type="match status" value="1"/>
</dbReference>
<feature type="domain" description="OmpR/PhoB-type" evidence="9">
    <location>
        <begin position="134"/>
        <end position="230"/>
    </location>
</feature>
<evidence type="ECO:0000256" key="7">
    <source>
        <dbReference type="PROSITE-ProRule" id="PRU01091"/>
    </source>
</evidence>
<sequence length="234" mass="25877">MPTILLVEDEADLAQVVLRELIASGYATLHASDGLNAVKMHNNSQVDLVILDWMLPGLNGLDVLRQIRQVASTPVLMLTARSEEADRVVGLEVGADDYLTKPFSVRELIARVRALLRRNELILQTLNADRSVAAAMLVRGPLRLNPQTHVATLNGSTLDLSPTEFNLLQLLLRSPGRAFSRAYLIETIWSETYIGGDRSVDNVVLRLRKKLGKVGDAIETVWGVGYRLKQESLT</sequence>
<dbReference type="CDD" id="cd00383">
    <property type="entry name" value="trans_reg_C"/>
    <property type="match status" value="1"/>
</dbReference>
<organism evidence="10 11">
    <name type="scientific">Dictyobacter halimunensis</name>
    <dbReference type="NCBI Taxonomy" id="3026934"/>
    <lineage>
        <taxon>Bacteria</taxon>
        <taxon>Bacillati</taxon>
        <taxon>Chloroflexota</taxon>
        <taxon>Ktedonobacteria</taxon>
        <taxon>Ktedonobacterales</taxon>
        <taxon>Dictyobacteraceae</taxon>
        <taxon>Dictyobacter</taxon>
    </lineage>
</organism>
<dbReference type="PROSITE" id="PS50110">
    <property type="entry name" value="RESPONSE_REGULATORY"/>
    <property type="match status" value="1"/>
</dbReference>
<evidence type="ECO:0000256" key="2">
    <source>
        <dbReference type="ARBA" id="ARBA00023012"/>
    </source>
</evidence>
<keyword evidence="3" id="KW-0805">Transcription regulation</keyword>
<evidence type="ECO:0000259" key="9">
    <source>
        <dbReference type="PROSITE" id="PS51755"/>
    </source>
</evidence>
<keyword evidence="2" id="KW-0902">Two-component regulatory system</keyword>
<keyword evidence="5" id="KW-0804">Transcription</keyword>
<dbReference type="InterPro" id="IPR036388">
    <property type="entry name" value="WH-like_DNA-bd_sf"/>
</dbReference>
<dbReference type="Proteomes" id="UP001344906">
    <property type="component" value="Unassembled WGS sequence"/>
</dbReference>
<dbReference type="SMART" id="SM00862">
    <property type="entry name" value="Trans_reg_C"/>
    <property type="match status" value="1"/>
</dbReference>
<dbReference type="Pfam" id="PF00486">
    <property type="entry name" value="Trans_reg_C"/>
    <property type="match status" value="1"/>
</dbReference>
<feature type="domain" description="Response regulatory" evidence="8">
    <location>
        <begin position="3"/>
        <end position="116"/>
    </location>
</feature>
<dbReference type="InterPro" id="IPR001867">
    <property type="entry name" value="OmpR/PhoB-type_DNA-bd"/>
</dbReference>
<dbReference type="Gene3D" id="1.10.10.10">
    <property type="entry name" value="Winged helix-like DNA-binding domain superfamily/Winged helix DNA-binding domain"/>
    <property type="match status" value="1"/>
</dbReference>
<dbReference type="InterPro" id="IPR011006">
    <property type="entry name" value="CheY-like_superfamily"/>
</dbReference>
<evidence type="ECO:0000256" key="1">
    <source>
        <dbReference type="ARBA" id="ARBA00022553"/>
    </source>
</evidence>
<evidence type="ECO:0000313" key="10">
    <source>
        <dbReference type="EMBL" id="GLV54915.1"/>
    </source>
</evidence>
<dbReference type="PANTHER" id="PTHR48111">
    <property type="entry name" value="REGULATOR OF RPOS"/>
    <property type="match status" value="1"/>
</dbReference>
<dbReference type="Gene3D" id="6.10.250.690">
    <property type="match status" value="1"/>
</dbReference>
<dbReference type="SUPFAM" id="SSF46894">
    <property type="entry name" value="C-terminal effector domain of the bipartite response regulators"/>
    <property type="match status" value="1"/>
</dbReference>
<dbReference type="PANTHER" id="PTHR48111:SF1">
    <property type="entry name" value="TWO-COMPONENT RESPONSE REGULATOR ORR33"/>
    <property type="match status" value="1"/>
</dbReference>
<reference evidence="10 11" key="1">
    <citation type="submission" date="2023-02" db="EMBL/GenBank/DDBJ databases">
        <title>Dictyobacter halimunensis sp. nov., a new member of the class Ktedonobacteria from forest soil in a geothermal area.</title>
        <authorList>
            <person name="Rachmania M.K."/>
            <person name="Ningsih F."/>
            <person name="Sakai Y."/>
            <person name="Yabe S."/>
            <person name="Yokota A."/>
            <person name="Sjamsuridzal W."/>
        </authorList>
    </citation>
    <scope>NUCLEOTIDE SEQUENCE [LARGE SCALE GENOMIC DNA]</scope>
    <source>
        <strain evidence="10 11">S3.2.2.5</strain>
    </source>
</reference>
<dbReference type="InterPro" id="IPR039420">
    <property type="entry name" value="WalR-like"/>
</dbReference>
<evidence type="ECO:0000259" key="8">
    <source>
        <dbReference type="PROSITE" id="PS50110"/>
    </source>
</evidence>
<keyword evidence="1 6" id="KW-0597">Phosphoprotein</keyword>
<keyword evidence="4 7" id="KW-0238">DNA-binding</keyword>
<dbReference type="Pfam" id="PF00072">
    <property type="entry name" value="Response_reg"/>
    <property type="match status" value="1"/>
</dbReference>
<evidence type="ECO:0000256" key="3">
    <source>
        <dbReference type="ARBA" id="ARBA00023015"/>
    </source>
</evidence>
<feature type="DNA-binding region" description="OmpR/PhoB-type" evidence="7">
    <location>
        <begin position="134"/>
        <end position="230"/>
    </location>
</feature>
<dbReference type="InterPro" id="IPR001789">
    <property type="entry name" value="Sig_transdc_resp-reg_receiver"/>
</dbReference>
<evidence type="ECO:0000256" key="5">
    <source>
        <dbReference type="ARBA" id="ARBA00023163"/>
    </source>
</evidence>
<accession>A0ABQ6FQY4</accession>
<dbReference type="SUPFAM" id="SSF52172">
    <property type="entry name" value="CheY-like"/>
    <property type="match status" value="1"/>
</dbReference>
<dbReference type="InterPro" id="IPR016032">
    <property type="entry name" value="Sig_transdc_resp-reg_C-effctor"/>
</dbReference>
<dbReference type="RefSeq" id="WP_338248790.1">
    <property type="nucleotide sequence ID" value="NZ_BSRI01000001.1"/>
</dbReference>
<evidence type="ECO:0000313" key="11">
    <source>
        <dbReference type="Proteomes" id="UP001344906"/>
    </source>
</evidence>
<keyword evidence="11" id="KW-1185">Reference proteome</keyword>
<gene>
    <name evidence="10" type="primary">phoB</name>
    <name evidence="10" type="ORF">KDH_17620</name>
</gene>